<proteinExistence type="predicted"/>
<dbReference type="AlphaFoldDB" id="A0AAV8FWB7"/>
<dbReference type="PANTHER" id="PTHR33527">
    <property type="entry name" value="OS07G0274300 PROTEIN"/>
    <property type="match status" value="1"/>
</dbReference>
<comment type="caution">
    <text evidence="1">The sequence shown here is derived from an EMBL/GenBank/DDBJ whole genome shotgun (WGS) entry which is preliminary data.</text>
</comment>
<name>A0AAV8FWB7_9POAL</name>
<sequence length="432" mass="47989">MASTEHRKPSIEFIHTFYSGERELFSRMTSFLEIDGDLAFKIISYWLWLEENINKDVIYSILSLSNDGIKRISSLGEQVLTNAAKSNSSTAKKALSGVNYFLNSVCHKAIDDLKDRAEYEKAKKALQELNLEEFLCNPDPSLARLNLSSGDGTGSSSSAVRRMHMQLNKSFLSGAPKSSLSTVSISQSESYGGCDKKEASSPVQPHIVITQDIFHLDHFSHGGNTSRDSDKGKILVQLHHESAHNTSQLSPLAKAYYPSHASLPSVIQAQPVDHMIDSKAIERQIPAISKQSSTSVQQVPVLSPRGGAVPFPNGTIVSQSPPNATGVSAPAHPLHPDERTLFVTFSNGSPLTADELLKFFVMRYHDDVESIYIEEPTTTRDPQYAHVTFYHQESVEFVLAGHAKVKFKVKGKHLWARRFIPRRQRRWGQNGC</sequence>
<keyword evidence="2" id="KW-1185">Reference proteome</keyword>
<reference evidence="1" key="1">
    <citation type="submission" date="2022-08" db="EMBL/GenBank/DDBJ databases">
        <authorList>
            <person name="Marques A."/>
        </authorList>
    </citation>
    <scope>NUCLEOTIDE SEQUENCE</scope>
    <source>
        <strain evidence="1">RhyPub2mFocal</strain>
        <tissue evidence="1">Leaves</tissue>
    </source>
</reference>
<dbReference type="Proteomes" id="UP001140206">
    <property type="component" value="Chromosome 2"/>
</dbReference>
<organism evidence="1 2">
    <name type="scientific">Rhynchospora pubera</name>
    <dbReference type="NCBI Taxonomy" id="906938"/>
    <lineage>
        <taxon>Eukaryota</taxon>
        <taxon>Viridiplantae</taxon>
        <taxon>Streptophyta</taxon>
        <taxon>Embryophyta</taxon>
        <taxon>Tracheophyta</taxon>
        <taxon>Spermatophyta</taxon>
        <taxon>Magnoliopsida</taxon>
        <taxon>Liliopsida</taxon>
        <taxon>Poales</taxon>
        <taxon>Cyperaceae</taxon>
        <taxon>Cyperoideae</taxon>
        <taxon>Rhynchosporeae</taxon>
        <taxon>Rhynchospora</taxon>
    </lineage>
</organism>
<protein>
    <submittedName>
        <fullName evidence="1">Rho guanine nucleotide exchange factor</fullName>
    </submittedName>
</protein>
<evidence type="ECO:0000313" key="2">
    <source>
        <dbReference type="Proteomes" id="UP001140206"/>
    </source>
</evidence>
<evidence type="ECO:0000313" key="1">
    <source>
        <dbReference type="EMBL" id="KAJ4797749.1"/>
    </source>
</evidence>
<gene>
    <name evidence="1" type="ORF">LUZ62_048995</name>
</gene>
<dbReference type="EMBL" id="JAMFTS010000002">
    <property type="protein sequence ID" value="KAJ4797749.1"/>
    <property type="molecule type" value="Genomic_DNA"/>
</dbReference>
<accession>A0AAV8FWB7</accession>
<dbReference type="PANTHER" id="PTHR33527:SF14">
    <property type="entry name" value="OS07G0274300 PROTEIN"/>
    <property type="match status" value="1"/>
</dbReference>